<organism evidence="1 2">
    <name type="scientific">Corynebacterium ihumii</name>
    <dbReference type="NCBI Taxonomy" id="1232427"/>
    <lineage>
        <taxon>Bacteria</taxon>
        <taxon>Bacillati</taxon>
        <taxon>Actinomycetota</taxon>
        <taxon>Actinomycetes</taxon>
        <taxon>Mycobacteriales</taxon>
        <taxon>Corynebacteriaceae</taxon>
        <taxon>Corynebacterium</taxon>
    </lineage>
</organism>
<dbReference type="Proteomes" id="UP001220577">
    <property type="component" value="Chromosome"/>
</dbReference>
<dbReference type="RefSeq" id="WP_051106236.1">
    <property type="nucleotide sequence ID" value="NZ_CP063190.1"/>
</dbReference>
<gene>
    <name evidence="1" type="ORF">CIHUM_01055</name>
</gene>
<accession>A0ABY7UCL4</accession>
<keyword evidence="2" id="KW-1185">Reference proteome</keyword>
<evidence type="ECO:0000313" key="2">
    <source>
        <dbReference type="Proteomes" id="UP001220577"/>
    </source>
</evidence>
<reference evidence="1 2" key="1">
    <citation type="submission" date="2020-10" db="EMBL/GenBank/DDBJ databases">
        <title>Complete genome sequence of Corynebacterium ihumii DSM 45751.</title>
        <authorList>
            <person name="Ruckert C."/>
            <person name="Albersmeier A."/>
            <person name="Busche T."/>
            <person name="Jaenicke S."/>
            <person name="Winkler A."/>
            <person name="Friethjonsson O.H."/>
            <person name="Hreggviethsson G.O."/>
            <person name="Lambert C."/>
            <person name="Badcock D."/>
            <person name="Bernaerts K."/>
            <person name="Anne J."/>
            <person name="Economou A."/>
            <person name="Kalinowski J."/>
        </authorList>
    </citation>
    <scope>NUCLEOTIDE SEQUENCE [LARGE SCALE GENOMIC DNA]</scope>
    <source>
        <strain evidence="1 2">DSM 45751</strain>
    </source>
</reference>
<name>A0ABY7UCL4_9CORY</name>
<protein>
    <submittedName>
        <fullName evidence="1">Uncharacterized protein</fullName>
    </submittedName>
</protein>
<evidence type="ECO:0000313" key="1">
    <source>
        <dbReference type="EMBL" id="WCZ33659.1"/>
    </source>
</evidence>
<proteinExistence type="predicted"/>
<dbReference type="EMBL" id="CP063190">
    <property type="protein sequence ID" value="WCZ33659.1"/>
    <property type="molecule type" value="Genomic_DNA"/>
</dbReference>
<sequence length="139" mass="15123">MQNPIADILFSPDPVEKLYRDLRQALPDELPLYRDSLPEKWNADKGAAVVVADGAPQGGDTAHDRDLVRVTVHAPTRDLARRLGRAIADYLFSPVGGLGLAIIRTRSTRPIVGPDSLRGGYVSTASYSCGQSRRRITNA</sequence>